<reference evidence="5" key="1">
    <citation type="submission" date="2020-08" db="EMBL/GenBank/DDBJ databases">
        <title>Genome public.</title>
        <authorList>
            <person name="Liu C."/>
            <person name="Sun Q."/>
        </authorList>
    </citation>
    <scope>NUCLEOTIDE SEQUENCE</scope>
    <source>
        <strain evidence="5">BX7</strain>
    </source>
</reference>
<accession>A0A926DAI7</accession>
<dbReference type="RefSeq" id="WP_249299165.1">
    <property type="nucleotide sequence ID" value="NZ_JACRSP010000001.1"/>
</dbReference>
<dbReference type="InterPro" id="IPR036388">
    <property type="entry name" value="WH-like_DNA-bd_sf"/>
</dbReference>
<dbReference type="SUPFAM" id="SSF46785">
    <property type="entry name" value="Winged helix' DNA-binding domain"/>
    <property type="match status" value="1"/>
</dbReference>
<dbReference type="Pfam" id="PF00392">
    <property type="entry name" value="GntR"/>
    <property type="match status" value="1"/>
</dbReference>
<dbReference type="InterPro" id="IPR036390">
    <property type="entry name" value="WH_DNA-bd_sf"/>
</dbReference>
<dbReference type="Gene3D" id="1.10.10.10">
    <property type="entry name" value="Winged helix-like DNA-binding domain superfamily/Winged helix DNA-binding domain"/>
    <property type="match status" value="1"/>
</dbReference>
<dbReference type="EMBL" id="JACRSP010000001">
    <property type="protein sequence ID" value="MBC8535435.1"/>
    <property type="molecule type" value="Genomic_DNA"/>
</dbReference>
<dbReference type="AlphaFoldDB" id="A0A926DAI7"/>
<dbReference type="PANTHER" id="PTHR38445:SF10">
    <property type="entry name" value="GNTR-FAMILY TRANSCRIPTIONAL REGULATOR"/>
    <property type="match status" value="1"/>
</dbReference>
<keyword evidence="1" id="KW-0805">Transcription regulation</keyword>
<keyword evidence="6" id="KW-1185">Reference proteome</keyword>
<gene>
    <name evidence="5" type="ORF">H8695_01825</name>
</gene>
<dbReference type="InterPro" id="IPR000524">
    <property type="entry name" value="Tscrpt_reg_HTH_GntR"/>
</dbReference>
<dbReference type="GO" id="GO:0003677">
    <property type="term" value="F:DNA binding"/>
    <property type="evidence" value="ECO:0007669"/>
    <property type="project" value="UniProtKB-KW"/>
</dbReference>
<sequence length="125" mass="14341">MKLNLQSEKPIFLQIAEQIEDAVFTGAFAEQTQIPSTTEISAQFQINPATVLKGMNLLVADGILYKKRGLGMFVAEGALERVRRKRHDSFYENYVESMLDEARKLGMTREELLTLIERGYRNERN</sequence>
<dbReference type="CDD" id="cd07377">
    <property type="entry name" value="WHTH_GntR"/>
    <property type="match status" value="1"/>
</dbReference>
<feature type="domain" description="HTH gntR-type" evidence="4">
    <location>
        <begin position="9"/>
        <end position="77"/>
    </location>
</feature>
<dbReference type="PANTHER" id="PTHR38445">
    <property type="entry name" value="HTH-TYPE TRANSCRIPTIONAL REPRESSOR YTRA"/>
    <property type="match status" value="1"/>
</dbReference>
<dbReference type="GO" id="GO:0003700">
    <property type="term" value="F:DNA-binding transcription factor activity"/>
    <property type="evidence" value="ECO:0007669"/>
    <property type="project" value="InterPro"/>
</dbReference>
<keyword evidence="3" id="KW-0804">Transcription</keyword>
<name>A0A926DAI7_9FIRM</name>
<organism evidence="5 6">
    <name type="scientific">Feifania hominis</name>
    <dbReference type="NCBI Taxonomy" id="2763660"/>
    <lineage>
        <taxon>Bacteria</taxon>
        <taxon>Bacillati</taxon>
        <taxon>Bacillota</taxon>
        <taxon>Clostridia</taxon>
        <taxon>Eubacteriales</taxon>
        <taxon>Feifaniaceae</taxon>
        <taxon>Feifania</taxon>
    </lineage>
</organism>
<evidence type="ECO:0000256" key="3">
    <source>
        <dbReference type="ARBA" id="ARBA00023163"/>
    </source>
</evidence>
<dbReference type="Proteomes" id="UP000620366">
    <property type="component" value="Unassembled WGS sequence"/>
</dbReference>
<dbReference type="PROSITE" id="PS50949">
    <property type="entry name" value="HTH_GNTR"/>
    <property type="match status" value="1"/>
</dbReference>
<protein>
    <submittedName>
        <fullName evidence="5">GntR family transcriptional regulator</fullName>
    </submittedName>
</protein>
<comment type="caution">
    <text evidence="5">The sequence shown here is derived from an EMBL/GenBank/DDBJ whole genome shotgun (WGS) entry which is preliminary data.</text>
</comment>
<evidence type="ECO:0000256" key="1">
    <source>
        <dbReference type="ARBA" id="ARBA00023015"/>
    </source>
</evidence>
<evidence type="ECO:0000256" key="2">
    <source>
        <dbReference type="ARBA" id="ARBA00023125"/>
    </source>
</evidence>
<keyword evidence="2" id="KW-0238">DNA-binding</keyword>
<proteinExistence type="predicted"/>
<dbReference type="SMART" id="SM00345">
    <property type="entry name" value="HTH_GNTR"/>
    <property type="match status" value="1"/>
</dbReference>
<evidence type="ECO:0000259" key="4">
    <source>
        <dbReference type="PROSITE" id="PS50949"/>
    </source>
</evidence>
<evidence type="ECO:0000313" key="5">
    <source>
        <dbReference type="EMBL" id="MBC8535435.1"/>
    </source>
</evidence>
<evidence type="ECO:0000313" key="6">
    <source>
        <dbReference type="Proteomes" id="UP000620366"/>
    </source>
</evidence>